<keyword evidence="7" id="KW-1185">Reference proteome</keyword>
<keyword evidence="1" id="KW-0479">Metal-binding</keyword>
<evidence type="ECO:0000313" key="6">
    <source>
        <dbReference type="EMBL" id="KAG6492968.1"/>
    </source>
</evidence>
<accession>A0A8J5FQD6</accession>
<dbReference type="PROSITE" id="PS51999">
    <property type="entry name" value="ZF_GRF"/>
    <property type="match status" value="1"/>
</dbReference>
<dbReference type="InterPro" id="IPR016024">
    <property type="entry name" value="ARM-type_fold"/>
</dbReference>
<organism evidence="6 7">
    <name type="scientific">Zingiber officinale</name>
    <name type="common">Ginger</name>
    <name type="synonym">Amomum zingiber</name>
    <dbReference type="NCBI Taxonomy" id="94328"/>
    <lineage>
        <taxon>Eukaryota</taxon>
        <taxon>Viridiplantae</taxon>
        <taxon>Streptophyta</taxon>
        <taxon>Embryophyta</taxon>
        <taxon>Tracheophyta</taxon>
        <taxon>Spermatophyta</taxon>
        <taxon>Magnoliopsida</taxon>
        <taxon>Liliopsida</taxon>
        <taxon>Zingiberales</taxon>
        <taxon>Zingiberaceae</taxon>
        <taxon>Zingiber</taxon>
    </lineage>
</organism>
<dbReference type="InterPro" id="IPR011989">
    <property type="entry name" value="ARM-like"/>
</dbReference>
<dbReference type="AlphaFoldDB" id="A0A8J5FQD6"/>
<feature type="domain" description="GRF-type" evidence="5">
    <location>
        <begin position="93"/>
        <end position="141"/>
    </location>
</feature>
<evidence type="ECO:0000256" key="1">
    <source>
        <dbReference type="ARBA" id="ARBA00022723"/>
    </source>
</evidence>
<dbReference type="Pfam" id="PF06839">
    <property type="entry name" value="Zn_ribbon_GRF"/>
    <property type="match status" value="1"/>
</dbReference>
<evidence type="ECO:0000313" key="7">
    <source>
        <dbReference type="Proteomes" id="UP000734854"/>
    </source>
</evidence>
<dbReference type="InterPro" id="IPR010666">
    <property type="entry name" value="Znf_GRF"/>
</dbReference>
<evidence type="ECO:0000256" key="2">
    <source>
        <dbReference type="ARBA" id="ARBA00022771"/>
    </source>
</evidence>
<evidence type="ECO:0000256" key="4">
    <source>
        <dbReference type="PROSITE-ProRule" id="PRU01343"/>
    </source>
</evidence>
<dbReference type="SUPFAM" id="SSF48371">
    <property type="entry name" value="ARM repeat"/>
    <property type="match status" value="1"/>
</dbReference>
<dbReference type="Gene3D" id="1.25.10.10">
    <property type="entry name" value="Leucine-rich Repeat Variant"/>
    <property type="match status" value="1"/>
</dbReference>
<evidence type="ECO:0000256" key="3">
    <source>
        <dbReference type="ARBA" id="ARBA00022833"/>
    </source>
</evidence>
<proteinExistence type="predicted"/>
<dbReference type="GO" id="GO:0008270">
    <property type="term" value="F:zinc ion binding"/>
    <property type="evidence" value="ECO:0007669"/>
    <property type="project" value="UniProtKB-KW"/>
</dbReference>
<keyword evidence="3" id="KW-0862">Zinc</keyword>
<keyword evidence="2 4" id="KW-0863">Zinc-finger</keyword>
<sequence length="197" mass="21933">MHQASTKPFKPSLNASASPLTSSVSSKLHVVTDHLSSKCSSVLPASSSNGSSTQVWIKRQSTLNHHDKSSLFPCSALKLQDMNGNGIFAIDDDAHDEPCATRSVKREGPNRGRLFYVCARAQGKDKTPEERRIVICIFDDVVEQCREAALRYYDTYLPFLLEACNDDNADVRQMRSDPSSFISYVHELLLSIQHICI</sequence>
<name>A0A8J5FQD6_ZINOF</name>
<dbReference type="Proteomes" id="UP000734854">
    <property type="component" value="Unassembled WGS sequence"/>
</dbReference>
<protein>
    <recommendedName>
        <fullName evidence="5">GRF-type domain-containing protein</fullName>
    </recommendedName>
</protein>
<evidence type="ECO:0000259" key="5">
    <source>
        <dbReference type="PROSITE" id="PS51999"/>
    </source>
</evidence>
<dbReference type="EMBL" id="JACMSC010000013">
    <property type="protein sequence ID" value="KAG6492968.1"/>
    <property type="molecule type" value="Genomic_DNA"/>
</dbReference>
<comment type="caution">
    <text evidence="6">The sequence shown here is derived from an EMBL/GenBank/DDBJ whole genome shotgun (WGS) entry which is preliminary data.</text>
</comment>
<gene>
    <name evidence="6" type="ORF">ZIOFF_047939</name>
</gene>
<reference evidence="6 7" key="1">
    <citation type="submission" date="2020-08" db="EMBL/GenBank/DDBJ databases">
        <title>Plant Genome Project.</title>
        <authorList>
            <person name="Zhang R.-G."/>
        </authorList>
    </citation>
    <scope>NUCLEOTIDE SEQUENCE [LARGE SCALE GENOMIC DNA]</scope>
    <source>
        <tissue evidence="6">Rhizome</tissue>
    </source>
</reference>